<dbReference type="GO" id="GO:0005886">
    <property type="term" value="C:plasma membrane"/>
    <property type="evidence" value="ECO:0007669"/>
    <property type="project" value="UniProtKB-SubCell"/>
</dbReference>
<dbReference type="SUPFAM" id="SSF161098">
    <property type="entry name" value="MetI-like"/>
    <property type="match status" value="1"/>
</dbReference>
<dbReference type="PROSITE" id="PS50928">
    <property type="entry name" value="ABC_TM1"/>
    <property type="match status" value="1"/>
</dbReference>
<feature type="transmembrane region" description="Helical" evidence="7">
    <location>
        <begin position="30"/>
        <end position="51"/>
    </location>
</feature>
<feature type="transmembrane region" description="Helical" evidence="7">
    <location>
        <begin position="122"/>
        <end position="145"/>
    </location>
</feature>
<evidence type="ECO:0000256" key="7">
    <source>
        <dbReference type="RuleBase" id="RU363032"/>
    </source>
</evidence>
<keyword evidence="2 7" id="KW-0813">Transport</keyword>
<evidence type="ECO:0000256" key="2">
    <source>
        <dbReference type="ARBA" id="ARBA00022448"/>
    </source>
</evidence>
<keyword evidence="4 7" id="KW-0812">Transmembrane</keyword>
<keyword evidence="3" id="KW-1003">Cell membrane</keyword>
<dbReference type="InterPro" id="IPR035906">
    <property type="entry name" value="MetI-like_sf"/>
</dbReference>
<evidence type="ECO:0000256" key="6">
    <source>
        <dbReference type="ARBA" id="ARBA00023136"/>
    </source>
</evidence>
<protein>
    <submittedName>
        <fullName evidence="9">Multiple sugar transport system permease protein</fullName>
    </submittedName>
</protein>
<accession>A0A8G1XE48</accession>
<evidence type="ECO:0000259" key="8">
    <source>
        <dbReference type="PROSITE" id="PS50928"/>
    </source>
</evidence>
<feature type="transmembrane region" description="Helical" evidence="7">
    <location>
        <begin position="226"/>
        <end position="246"/>
    </location>
</feature>
<evidence type="ECO:0000256" key="4">
    <source>
        <dbReference type="ARBA" id="ARBA00022692"/>
    </source>
</evidence>
<evidence type="ECO:0000256" key="3">
    <source>
        <dbReference type="ARBA" id="ARBA00022475"/>
    </source>
</evidence>
<comment type="caution">
    <text evidence="9">The sequence shown here is derived from an EMBL/GenBank/DDBJ whole genome shotgun (WGS) entry which is preliminary data.</text>
</comment>
<comment type="similarity">
    <text evidence="7">Belongs to the binding-protein-dependent transport system permease family.</text>
</comment>
<comment type="subcellular location">
    <subcellularLocation>
        <location evidence="1 7">Cell membrane</location>
        <topology evidence="1 7">Multi-pass membrane protein</topology>
    </subcellularLocation>
</comment>
<keyword evidence="9" id="KW-0762">Sugar transport</keyword>
<name>A0A8G1XE48_9ACTN</name>
<organism evidence="9 10">
    <name type="scientific">Kitasatospora cineracea</name>
    <dbReference type="NCBI Taxonomy" id="88074"/>
    <lineage>
        <taxon>Bacteria</taxon>
        <taxon>Bacillati</taxon>
        <taxon>Actinomycetota</taxon>
        <taxon>Actinomycetes</taxon>
        <taxon>Kitasatosporales</taxon>
        <taxon>Streptomycetaceae</taxon>
        <taxon>Kitasatospora</taxon>
    </lineage>
</organism>
<sequence>MTAETPRRMALSAPAARRSRGIHAGQTRTAWLLILPFLLVFAAFFTVPLGYSAYLSLFTSKLVGGEVFSGLDNYSRALHDPHFWEGLRRVAFFLCVQMPIMLAASTFIALALDSQRVRGGKFVRLLVFVPYAVPSVVATLMWGYLYGKDYGLITQMFDAVGLHAPDLLSPGSILGSTMNIVCWEFVGYNMIVLYAALRSVPNDLYEAAEIDGAGQWRIAWSIKLPALRPALLLTLIFSIIGSFQLFNEPNLLFNIAPNAIGSDFTPNLYAYNLAFRGQDNNYAAAIAFLLGFVVMIVAFVVQGVTNRKERQA</sequence>
<evidence type="ECO:0000256" key="1">
    <source>
        <dbReference type="ARBA" id="ARBA00004651"/>
    </source>
</evidence>
<dbReference type="EMBL" id="RJVJ01000001">
    <property type="protein sequence ID" value="ROR46549.1"/>
    <property type="molecule type" value="Genomic_DNA"/>
</dbReference>
<evidence type="ECO:0000313" key="10">
    <source>
        <dbReference type="Proteomes" id="UP000267408"/>
    </source>
</evidence>
<reference evidence="9 10" key="1">
    <citation type="submission" date="2018-11" db="EMBL/GenBank/DDBJ databases">
        <title>Sequencing the genomes of 1000 actinobacteria strains.</title>
        <authorList>
            <person name="Klenk H.-P."/>
        </authorList>
    </citation>
    <scope>NUCLEOTIDE SEQUENCE [LARGE SCALE GENOMIC DNA]</scope>
    <source>
        <strain evidence="9 10">DSM 44780</strain>
    </source>
</reference>
<gene>
    <name evidence="9" type="ORF">EDD39_4826</name>
</gene>
<dbReference type="Gene3D" id="1.10.3720.10">
    <property type="entry name" value="MetI-like"/>
    <property type="match status" value="1"/>
</dbReference>
<evidence type="ECO:0000256" key="5">
    <source>
        <dbReference type="ARBA" id="ARBA00022989"/>
    </source>
</evidence>
<dbReference type="OrthoDB" id="3210259at2"/>
<dbReference type="RefSeq" id="WP_123559223.1">
    <property type="nucleotide sequence ID" value="NZ_RJVJ01000001.1"/>
</dbReference>
<feature type="domain" description="ABC transmembrane type-1" evidence="8">
    <location>
        <begin position="87"/>
        <end position="301"/>
    </location>
</feature>
<dbReference type="PANTHER" id="PTHR43227:SF8">
    <property type="entry name" value="DIACETYLCHITOBIOSE UPTAKE SYSTEM PERMEASE PROTEIN DASB"/>
    <property type="match status" value="1"/>
</dbReference>
<keyword evidence="6 7" id="KW-0472">Membrane</keyword>
<dbReference type="InterPro" id="IPR050809">
    <property type="entry name" value="UgpAE/MalFG_permease"/>
</dbReference>
<evidence type="ECO:0000313" key="9">
    <source>
        <dbReference type="EMBL" id="ROR46549.1"/>
    </source>
</evidence>
<feature type="transmembrane region" description="Helical" evidence="7">
    <location>
        <begin position="282"/>
        <end position="301"/>
    </location>
</feature>
<dbReference type="AlphaFoldDB" id="A0A8G1XE48"/>
<feature type="transmembrane region" description="Helical" evidence="7">
    <location>
        <begin position="173"/>
        <end position="197"/>
    </location>
</feature>
<keyword evidence="5 7" id="KW-1133">Transmembrane helix</keyword>
<dbReference type="Proteomes" id="UP000267408">
    <property type="component" value="Unassembled WGS sequence"/>
</dbReference>
<proteinExistence type="inferred from homology"/>
<dbReference type="PANTHER" id="PTHR43227">
    <property type="entry name" value="BLL4140 PROTEIN"/>
    <property type="match status" value="1"/>
</dbReference>
<dbReference type="InterPro" id="IPR000515">
    <property type="entry name" value="MetI-like"/>
</dbReference>
<feature type="transmembrane region" description="Helical" evidence="7">
    <location>
        <begin position="90"/>
        <end position="110"/>
    </location>
</feature>
<dbReference type="GO" id="GO:0055085">
    <property type="term" value="P:transmembrane transport"/>
    <property type="evidence" value="ECO:0007669"/>
    <property type="project" value="InterPro"/>
</dbReference>
<dbReference type="CDD" id="cd06261">
    <property type="entry name" value="TM_PBP2"/>
    <property type="match status" value="1"/>
</dbReference>
<dbReference type="Pfam" id="PF00528">
    <property type="entry name" value="BPD_transp_1"/>
    <property type="match status" value="1"/>
</dbReference>